<dbReference type="RefSeq" id="WP_077552349.1">
    <property type="nucleotide sequence ID" value="NZ_MLAI01000010.1"/>
</dbReference>
<evidence type="ECO:0000313" key="2">
    <source>
        <dbReference type="EMBL" id="OOF87150.1"/>
    </source>
</evidence>
<feature type="transmembrane region" description="Helical" evidence="1">
    <location>
        <begin position="214"/>
        <end position="232"/>
    </location>
</feature>
<comment type="caution">
    <text evidence="2">The sequence shown here is derived from an EMBL/GenBank/DDBJ whole genome shotgun (WGS) entry which is preliminary data.</text>
</comment>
<dbReference type="GO" id="GO:0005886">
    <property type="term" value="C:plasma membrane"/>
    <property type="evidence" value="ECO:0007669"/>
    <property type="project" value="TreeGrafter"/>
</dbReference>
<dbReference type="PANTHER" id="PTHR30060:SF0">
    <property type="entry name" value="COILED-COIL PROTEIN (DUF2040)-RELATED"/>
    <property type="match status" value="1"/>
</dbReference>
<proteinExistence type="predicted"/>
<evidence type="ECO:0000313" key="3">
    <source>
        <dbReference type="Proteomes" id="UP000189353"/>
    </source>
</evidence>
<reference evidence="2 3" key="1">
    <citation type="submission" date="2016-10" db="EMBL/GenBank/DDBJ databases">
        <title>Rodentibacter gen. nov. and new species.</title>
        <authorList>
            <person name="Christensen H."/>
        </authorList>
    </citation>
    <scope>NUCLEOTIDE SEQUENCE [LARGE SCALE GENOMIC DNA]</scope>
    <source>
        <strain evidence="2 3">Ppn158</strain>
    </source>
</reference>
<dbReference type="OrthoDB" id="9805314at2"/>
<feature type="transmembrane region" description="Helical" evidence="1">
    <location>
        <begin position="155"/>
        <end position="173"/>
    </location>
</feature>
<dbReference type="EMBL" id="MLAI01000010">
    <property type="protein sequence ID" value="OOF87150.1"/>
    <property type="molecule type" value="Genomic_DNA"/>
</dbReference>
<sequence length="237" mass="26183">MFEWLSDPEAWLSLATLTALEIVLGIDNIIFISILVGRLPAHQRQSGRVIGLSLAMITRILLLMSLTWMMKLTEPLFTLFSQEISGRDLILFLGGLFLIVKSIGEIKEALNPEGHHKNESQKKVSYLGVLIQIAILDIVFSLDSVITAVGMAEHLPVMVLAIIIAVGVMLFAAKPIGDFVDSHPTLKILALAFLILVGISLIAESLDIHISKGYIYFAMGFSVVVEMLNIRMRKLMK</sequence>
<dbReference type="InterPro" id="IPR005496">
    <property type="entry name" value="Integral_membrane_TerC"/>
</dbReference>
<gene>
    <name evidence="2" type="ORF">BKG88_02240</name>
</gene>
<dbReference type="Pfam" id="PF03741">
    <property type="entry name" value="TerC"/>
    <property type="match status" value="1"/>
</dbReference>
<keyword evidence="1" id="KW-1133">Transmembrane helix</keyword>
<name>A0A1V3LB54_9PAST</name>
<protein>
    <recommendedName>
        <fullName evidence="4">TerC family protein</fullName>
    </recommendedName>
</protein>
<evidence type="ECO:0000256" key="1">
    <source>
        <dbReference type="SAM" id="Phobius"/>
    </source>
</evidence>
<dbReference type="AlphaFoldDB" id="A0A1V3LB54"/>
<feature type="transmembrane region" description="Helical" evidence="1">
    <location>
        <begin position="89"/>
        <end position="106"/>
    </location>
</feature>
<organism evidence="2 3">
    <name type="scientific">Rodentibacter ratti</name>
    <dbReference type="NCBI Taxonomy" id="1906745"/>
    <lineage>
        <taxon>Bacteria</taxon>
        <taxon>Pseudomonadati</taxon>
        <taxon>Pseudomonadota</taxon>
        <taxon>Gammaproteobacteria</taxon>
        <taxon>Pasteurellales</taxon>
        <taxon>Pasteurellaceae</taxon>
        <taxon>Rodentibacter</taxon>
    </lineage>
</organism>
<dbReference type="PANTHER" id="PTHR30060">
    <property type="entry name" value="INNER MEMBRANE PROTEIN"/>
    <property type="match status" value="1"/>
</dbReference>
<feature type="transmembrane region" description="Helical" evidence="1">
    <location>
        <begin position="12"/>
        <end position="37"/>
    </location>
</feature>
<keyword evidence="1" id="KW-0812">Transmembrane</keyword>
<dbReference type="Proteomes" id="UP000189353">
    <property type="component" value="Unassembled WGS sequence"/>
</dbReference>
<feature type="transmembrane region" description="Helical" evidence="1">
    <location>
        <begin position="126"/>
        <end position="149"/>
    </location>
</feature>
<evidence type="ECO:0008006" key="4">
    <source>
        <dbReference type="Google" id="ProtNLM"/>
    </source>
</evidence>
<accession>A0A1V3LB54</accession>
<keyword evidence="1" id="KW-0472">Membrane</keyword>
<feature type="transmembrane region" description="Helical" evidence="1">
    <location>
        <begin position="49"/>
        <end position="69"/>
    </location>
</feature>
<feature type="transmembrane region" description="Helical" evidence="1">
    <location>
        <begin position="185"/>
        <end position="202"/>
    </location>
</feature>